<comment type="caution">
    <text evidence="3">The sequence shown here is derived from an EMBL/GenBank/DDBJ whole genome shotgun (WGS) entry which is preliminary data.</text>
</comment>
<feature type="chain" id="PRO_5030177748" description="TraB/GumN family protein" evidence="2">
    <location>
        <begin position="27"/>
        <end position="312"/>
    </location>
</feature>
<feature type="region of interest" description="Disordered" evidence="1">
    <location>
        <begin position="29"/>
        <end position="50"/>
    </location>
</feature>
<dbReference type="Proteomes" id="UP000016568">
    <property type="component" value="Unassembled WGS sequence"/>
</dbReference>
<dbReference type="EMBL" id="BASZ01000006">
    <property type="protein sequence ID" value="GAD49610.1"/>
    <property type="molecule type" value="Genomic_DNA"/>
</dbReference>
<evidence type="ECO:0008006" key="5">
    <source>
        <dbReference type="Google" id="ProtNLM"/>
    </source>
</evidence>
<evidence type="ECO:0000256" key="2">
    <source>
        <dbReference type="SAM" id="SignalP"/>
    </source>
</evidence>
<gene>
    <name evidence="3" type="ORF">NT2_06_00490</name>
</gene>
<organism evidence="3 4">
    <name type="scientific">Caenibius tardaugens NBRC 16725</name>
    <dbReference type="NCBI Taxonomy" id="1219035"/>
    <lineage>
        <taxon>Bacteria</taxon>
        <taxon>Pseudomonadati</taxon>
        <taxon>Pseudomonadota</taxon>
        <taxon>Alphaproteobacteria</taxon>
        <taxon>Sphingomonadales</taxon>
        <taxon>Erythrobacteraceae</taxon>
        <taxon>Caenibius</taxon>
    </lineage>
</organism>
<evidence type="ECO:0000313" key="3">
    <source>
        <dbReference type="EMBL" id="GAD49610.1"/>
    </source>
</evidence>
<accession>U2YLQ4</accession>
<dbReference type="InterPro" id="IPR002816">
    <property type="entry name" value="TraB/PrgY/GumN_fam"/>
</dbReference>
<dbReference type="KEGG" id="ntd:EGO55_19155"/>
<name>U2YLQ4_9SPHN</name>
<dbReference type="CDD" id="cd14789">
    <property type="entry name" value="Tiki"/>
    <property type="match status" value="1"/>
</dbReference>
<dbReference type="PANTHER" id="PTHR40590">
    <property type="entry name" value="CYTOPLASMIC PROTEIN-RELATED"/>
    <property type="match status" value="1"/>
</dbReference>
<evidence type="ECO:0000256" key="1">
    <source>
        <dbReference type="SAM" id="MobiDB-lite"/>
    </source>
</evidence>
<evidence type="ECO:0000313" key="4">
    <source>
        <dbReference type="Proteomes" id="UP000016568"/>
    </source>
</evidence>
<dbReference type="OrthoDB" id="9806326at2"/>
<dbReference type="InterPro" id="IPR047111">
    <property type="entry name" value="YbaP-like"/>
</dbReference>
<dbReference type="PANTHER" id="PTHR40590:SF1">
    <property type="entry name" value="CYTOPLASMIC PROTEIN"/>
    <property type="match status" value="1"/>
</dbReference>
<dbReference type="eggNOG" id="COG3735">
    <property type="taxonomic scope" value="Bacteria"/>
</dbReference>
<feature type="signal peptide" evidence="2">
    <location>
        <begin position="1"/>
        <end position="26"/>
    </location>
</feature>
<dbReference type="AlphaFoldDB" id="U2YLQ4"/>
<sequence length="312" mass="33308">MKFPKYLIATAVGALSIALAAPPALAKKPSATPQVAATAPTPAPAPRKGTPALWKVADQDTTIYLFGTVHLLAKDVSWFEPDIAPALQSADELVTEVDLANTSAKPELLLAKASLPAGENLRALLPPENRQSLEQALGTLGLPAGTFDGQKPWFAALNLTILPLLAAGYDMNSGVEVVLDRNAPSRTKRSALETMEFQLDLFDSLPQDLQIAYLGQVSAAVPETKRQLDEMVDAWLAGDADRLASLMNSQEVDPVVFEKLVTSRNKNWTNWIVKRLEQPGTVFMAVGAGHLAGPGSVQDQLSTLGIVSARVK</sequence>
<proteinExistence type="predicted"/>
<dbReference type="Pfam" id="PF01963">
    <property type="entry name" value="TraB_PrgY_gumN"/>
    <property type="match status" value="1"/>
</dbReference>
<dbReference type="RefSeq" id="WP_021690515.1">
    <property type="nucleotide sequence ID" value="NZ_BASZ01000006.1"/>
</dbReference>
<keyword evidence="4" id="KW-1185">Reference proteome</keyword>
<reference evidence="3 4" key="1">
    <citation type="submission" date="2013-09" db="EMBL/GenBank/DDBJ databases">
        <title>Whole genome shotgun sequence of Novosphingobium tardaugens NBRC 16725.</title>
        <authorList>
            <person name="Isaki S."/>
            <person name="Hosoyama A."/>
            <person name="Tsuchikane K."/>
            <person name="Katsumata H."/>
            <person name="Ando Y."/>
            <person name="Yamazaki S."/>
            <person name="Fujita N."/>
        </authorList>
    </citation>
    <scope>NUCLEOTIDE SEQUENCE [LARGE SCALE GENOMIC DNA]</scope>
    <source>
        <strain evidence="3 4">NBRC 16725</strain>
    </source>
</reference>
<keyword evidence="2" id="KW-0732">Signal</keyword>
<protein>
    <recommendedName>
        <fullName evidence="5">TraB/GumN family protein</fullName>
    </recommendedName>
</protein>